<keyword evidence="2" id="KW-0732">Signal</keyword>
<comment type="caution">
    <text evidence="4">The sequence shown here is derived from an EMBL/GenBank/DDBJ whole genome shotgun (WGS) entry which is preliminary data.</text>
</comment>
<evidence type="ECO:0000256" key="1">
    <source>
        <dbReference type="SAM" id="MobiDB-lite"/>
    </source>
</evidence>
<reference evidence="4 5" key="1">
    <citation type="submission" date="2018-11" db="EMBL/GenBank/DDBJ databases">
        <authorList>
            <person name="Ye M.-Q."/>
            <person name="Du Z.-J."/>
        </authorList>
    </citation>
    <scope>NUCLEOTIDE SEQUENCE [LARGE SCALE GENOMIC DNA]</scope>
    <source>
        <strain evidence="4 5">U0105</strain>
    </source>
</reference>
<dbReference type="Pfam" id="PF13349">
    <property type="entry name" value="DUF4097"/>
    <property type="match status" value="1"/>
</dbReference>
<evidence type="ECO:0000256" key="2">
    <source>
        <dbReference type="SAM" id="SignalP"/>
    </source>
</evidence>
<sequence length="259" mass="27425">MESLMKLLTKTAIIFALATPASTILAADFYETINASPGEKLNLATHSGSIRIRTHNEDSVIVDVDVSGKHEDEFTVTVDRRGDEIVVLGEKENRNSWNGLNVKFDVVVPKNFELTLRTAGGSIDIDDLEGNVEANTSGGSISVGDIIGDIDLHTSGGSIRTDNIYGEIDAHTSGGSIDVTFAQQPSENASLTTSGGSIRASFPENVAIDIDASTSGGRVKSEFEVDGRVKKQSIRGQINGGGPQIDLRTSGGSVSIYKK</sequence>
<dbReference type="PANTHER" id="PTHR34094">
    <property type="match status" value="1"/>
</dbReference>
<dbReference type="EMBL" id="RPOK01000003">
    <property type="protein sequence ID" value="RPJ66765.1"/>
    <property type="molecule type" value="Genomic_DNA"/>
</dbReference>
<dbReference type="Proteomes" id="UP000275281">
    <property type="component" value="Unassembled WGS sequence"/>
</dbReference>
<feature type="chain" id="PRO_5018004711" description="DUF4097 domain-containing protein" evidence="2">
    <location>
        <begin position="27"/>
        <end position="259"/>
    </location>
</feature>
<feature type="domain" description="DUF4097" evidence="3">
    <location>
        <begin position="114"/>
        <end position="256"/>
    </location>
</feature>
<organism evidence="4 5">
    <name type="scientific">Alteromonas sediminis</name>
    <dbReference type="NCBI Taxonomy" id="2259342"/>
    <lineage>
        <taxon>Bacteria</taxon>
        <taxon>Pseudomonadati</taxon>
        <taxon>Pseudomonadota</taxon>
        <taxon>Gammaproteobacteria</taxon>
        <taxon>Alteromonadales</taxon>
        <taxon>Alteromonadaceae</taxon>
        <taxon>Alteromonas/Salinimonas group</taxon>
        <taxon>Alteromonas</taxon>
    </lineage>
</organism>
<dbReference type="OrthoDB" id="187423at2"/>
<dbReference type="PANTHER" id="PTHR34094:SF1">
    <property type="entry name" value="PROTEIN FAM185A"/>
    <property type="match status" value="1"/>
</dbReference>
<dbReference type="AlphaFoldDB" id="A0A3N5YC38"/>
<evidence type="ECO:0000313" key="5">
    <source>
        <dbReference type="Proteomes" id="UP000275281"/>
    </source>
</evidence>
<name>A0A3N5YC38_9ALTE</name>
<evidence type="ECO:0000313" key="4">
    <source>
        <dbReference type="EMBL" id="RPJ66765.1"/>
    </source>
</evidence>
<evidence type="ECO:0000259" key="3">
    <source>
        <dbReference type="Pfam" id="PF13349"/>
    </source>
</evidence>
<accession>A0A3N5YC38</accession>
<protein>
    <recommendedName>
        <fullName evidence="3">DUF4097 domain-containing protein</fullName>
    </recommendedName>
</protein>
<feature type="region of interest" description="Disordered" evidence="1">
    <location>
        <begin position="235"/>
        <end position="259"/>
    </location>
</feature>
<keyword evidence="5" id="KW-1185">Reference proteome</keyword>
<feature type="signal peptide" evidence="2">
    <location>
        <begin position="1"/>
        <end position="26"/>
    </location>
</feature>
<proteinExistence type="predicted"/>
<gene>
    <name evidence="4" type="ORF">DRW07_11865</name>
</gene>
<dbReference type="InterPro" id="IPR025164">
    <property type="entry name" value="Toastrack_DUF4097"/>
</dbReference>